<dbReference type="AlphaFoldDB" id="A0A8S4C2L7"/>
<accession>A0A8S4C2L7</accession>
<name>A0A8S4C2L7_9ACAR</name>
<reference evidence="1" key="1">
    <citation type="submission" date="2021-06" db="EMBL/GenBank/DDBJ databases">
        <authorList>
            <person name="Nardi T."/>
            <person name="Nardi T."/>
        </authorList>
    </citation>
    <scope>NUCLEOTIDE SEQUENCE</scope>
</reference>
<dbReference type="Proteomes" id="UP000837675">
    <property type="component" value="Unassembled WGS sequence"/>
</dbReference>
<organism evidence="1 2">
    <name type="scientific">Hyalomma marginatum</name>
    <dbReference type="NCBI Taxonomy" id="34627"/>
    <lineage>
        <taxon>Eukaryota</taxon>
        <taxon>Metazoa</taxon>
        <taxon>Ecdysozoa</taxon>
        <taxon>Arthropoda</taxon>
        <taxon>Chelicerata</taxon>
        <taxon>Arachnida</taxon>
        <taxon>Acari</taxon>
        <taxon>Parasitiformes</taxon>
        <taxon>Ixodida</taxon>
        <taxon>Ixodoidea</taxon>
        <taxon>Ixodidae</taxon>
        <taxon>Hyalomminae</taxon>
        <taxon>Hyalomma</taxon>
    </lineage>
</organism>
<protein>
    <submittedName>
        <fullName evidence="1">Uncharacterized protein</fullName>
    </submittedName>
</protein>
<proteinExistence type="predicted"/>
<evidence type="ECO:0000313" key="2">
    <source>
        <dbReference type="Proteomes" id="UP000837675"/>
    </source>
</evidence>
<keyword evidence="2" id="KW-1185">Reference proteome</keyword>
<evidence type="ECO:0000313" key="1">
    <source>
        <dbReference type="EMBL" id="CAG7594290.1"/>
    </source>
</evidence>
<dbReference type="EMBL" id="CAJVAF010000303">
    <property type="protein sequence ID" value="CAG7594290.1"/>
    <property type="molecule type" value="Genomic_DNA"/>
</dbReference>
<comment type="caution">
    <text evidence="1">The sequence shown here is derived from an EMBL/GenBank/DDBJ whole genome shotgun (WGS) entry which is preliminary data.</text>
</comment>
<sequence length="39" mass="4296">MPVILHHIKACGVMEWLAGMKNYMKAWPTGSEILAALLA</sequence>
<gene>
    <name evidence="1" type="ORF">MHYMCMPASI_00750</name>
</gene>